<name>A0A238BZL2_9BILA</name>
<sequence length="82" mass="9390">MQYARYVVMAMRSYIMVSWLVMDAKDSSDVRLLESIDMCADSAITASLINQYGRVRYATTLSAIFIAIKHHYSNILFTSKQN</sequence>
<evidence type="ECO:0000313" key="2">
    <source>
        <dbReference type="Proteomes" id="UP000242913"/>
    </source>
</evidence>
<proteinExistence type="predicted"/>
<dbReference type="Proteomes" id="UP000242913">
    <property type="component" value="Unassembled WGS sequence"/>
</dbReference>
<accession>A0A238BZL2</accession>
<dbReference type="EMBL" id="KZ269987">
    <property type="protein sequence ID" value="OZC10255.1"/>
    <property type="molecule type" value="Genomic_DNA"/>
</dbReference>
<protein>
    <submittedName>
        <fullName evidence="1">Uncharacterized protein</fullName>
    </submittedName>
</protein>
<keyword evidence="2" id="KW-1185">Reference proteome</keyword>
<gene>
    <name evidence="1" type="ORF">X798_02562</name>
</gene>
<organism evidence="1 2">
    <name type="scientific">Onchocerca flexuosa</name>
    <dbReference type="NCBI Taxonomy" id="387005"/>
    <lineage>
        <taxon>Eukaryota</taxon>
        <taxon>Metazoa</taxon>
        <taxon>Ecdysozoa</taxon>
        <taxon>Nematoda</taxon>
        <taxon>Chromadorea</taxon>
        <taxon>Rhabditida</taxon>
        <taxon>Spirurina</taxon>
        <taxon>Spiruromorpha</taxon>
        <taxon>Filarioidea</taxon>
        <taxon>Onchocercidae</taxon>
        <taxon>Onchocerca</taxon>
    </lineage>
</organism>
<dbReference type="AlphaFoldDB" id="A0A238BZL2"/>
<evidence type="ECO:0000313" key="1">
    <source>
        <dbReference type="EMBL" id="OZC10255.1"/>
    </source>
</evidence>
<reference evidence="1 2" key="1">
    <citation type="submission" date="2015-12" db="EMBL/GenBank/DDBJ databases">
        <title>Draft genome of the nematode, Onchocerca flexuosa.</title>
        <authorList>
            <person name="Mitreva M."/>
        </authorList>
    </citation>
    <scope>NUCLEOTIDE SEQUENCE [LARGE SCALE GENOMIC DNA]</scope>
    <source>
        <strain evidence="1">Red Deer</strain>
    </source>
</reference>